<proteinExistence type="predicted"/>
<protein>
    <recommendedName>
        <fullName evidence="2">Transcriptional regulator, AbiEi antitoxin, Type IV TA system</fullName>
    </recommendedName>
</protein>
<dbReference type="EMBL" id="UOFY01000021">
    <property type="protein sequence ID" value="VAX07891.1"/>
    <property type="molecule type" value="Genomic_DNA"/>
</dbReference>
<gene>
    <name evidence="1" type="ORF">MNBD_GAMMA25-1139</name>
</gene>
<name>A0A3B1B1C3_9ZZZZ</name>
<evidence type="ECO:0008006" key="2">
    <source>
        <dbReference type="Google" id="ProtNLM"/>
    </source>
</evidence>
<organism evidence="1">
    <name type="scientific">hydrothermal vent metagenome</name>
    <dbReference type="NCBI Taxonomy" id="652676"/>
    <lineage>
        <taxon>unclassified sequences</taxon>
        <taxon>metagenomes</taxon>
        <taxon>ecological metagenomes</taxon>
    </lineage>
</organism>
<evidence type="ECO:0000313" key="1">
    <source>
        <dbReference type="EMBL" id="VAX07891.1"/>
    </source>
</evidence>
<reference evidence="1" key="1">
    <citation type="submission" date="2018-06" db="EMBL/GenBank/DDBJ databases">
        <authorList>
            <person name="Zhirakovskaya E."/>
        </authorList>
    </citation>
    <scope>NUCLEOTIDE SEQUENCE</scope>
</reference>
<sequence length="216" mass="24440">MTPLIKQIIANGQANFTLNDRQLARVLGGSNERRYGQVNRAMKAGELVRVKRGIYVLANEYRDKPLHPFALAQQLLPGSYVSAESALSYHGWIPEAVRSVLSVTAKGKSVSYENYTLGDFDFKRMTVKSGYFLQAVTRHELQKQVALVAEPMRALLDLVYMRKLPWQGLDFLLDGLRIDEQAIKAVSSFSIAKLLDVYKGKREKNFIEELLRSLGF</sequence>
<dbReference type="AlphaFoldDB" id="A0A3B1B1C3"/>
<accession>A0A3B1B1C3</accession>